<sequence>MPTVPFFGLISTPRDPSESLHWGKWTRGVCISLRRALHSNQSTDQQTIPPQTTTTMPSTTKRAIDHLPAPPPSSSSSQPHRSLQVLVLAAPRSGSTSLGTALQTLGYKTCVGVAHSYFVENHFPYWTEGIGIGYLGWEGAAYRVGEFERFLGGYEAVTGWGAALLAEELVEAYPEAKVVCTVRDADGWVESYRSTIMCTYLSWRKWLWLLPLCGGLEREFVRFKDTAIHAWSYGKPFDREQQKKYYLDHNERIKKLVPQDRLLMFDPKDGWEPLCKFLNQDIPTTSYPHAGVRTGFHEAMWVIWRRAVMRAARNVGAAGVVTALLVMTVRKYWLGGKLPVVPYSLAGRR</sequence>
<dbReference type="Proteomes" id="UP000799537">
    <property type="component" value="Unassembled WGS sequence"/>
</dbReference>
<dbReference type="PANTHER" id="PTHR36978:SF4">
    <property type="entry name" value="P-LOOP CONTAINING NUCLEOSIDE TRIPHOSPHATE HYDROLASE PROTEIN"/>
    <property type="match status" value="1"/>
</dbReference>
<dbReference type="RefSeq" id="XP_033662584.1">
    <property type="nucleotide sequence ID" value="XM_033814002.1"/>
</dbReference>
<proteinExistence type="predicted"/>
<name>A0A6A6C3U5_ZASCE</name>
<evidence type="ECO:0000256" key="1">
    <source>
        <dbReference type="SAM" id="MobiDB-lite"/>
    </source>
</evidence>
<evidence type="ECO:0000313" key="3">
    <source>
        <dbReference type="Proteomes" id="UP000799537"/>
    </source>
</evidence>
<dbReference type="AlphaFoldDB" id="A0A6A6C3U5"/>
<dbReference type="InterPro" id="IPR027417">
    <property type="entry name" value="P-loop_NTPase"/>
</dbReference>
<organism evidence="2 3">
    <name type="scientific">Zasmidium cellare ATCC 36951</name>
    <dbReference type="NCBI Taxonomy" id="1080233"/>
    <lineage>
        <taxon>Eukaryota</taxon>
        <taxon>Fungi</taxon>
        <taxon>Dikarya</taxon>
        <taxon>Ascomycota</taxon>
        <taxon>Pezizomycotina</taxon>
        <taxon>Dothideomycetes</taxon>
        <taxon>Dothideomycetidae</taxon>
        <taxon>Mycosphaerellales</taxon>
        <taxon>Mycosphaerellaceae</taxon>
        <taxon>Zasmidium</taxon>
    </lineage>
</organism>
<feature type="compositionally biased region" description="Low complexity" evidence="1">
    <location>
        <begin position="41"/>
        <end position="60"/>
    </location>
</feature>
<dbReference type="InterPro" id="IPR040632">
    <property type="entry name" value="Sulfotransfer_4"/>
</dbReference>
<protein>
    <recommendedName>
        <fullName evidence="4">P-loop containing nucleoside triphosphate hydrolase protein</fullName>
    </recommendedName>
</protein>
<dbReference type="OrthoDB" id="408152at2759"/>
<dbReference type="Gene3D" id="3.40.50.300">
    <property type="entry name" value="P-loop containing nucleotide triphosphate hydrolases"/>
    <property type="match status" value="1"/>
</dbReference>
<dbReference type="GeneID" id="54567274"/>
<dbReference type="EMBL" id="ML993617">
    <property type="protein sequence ID" value="KAF2161695.1"/>
    <property type="molecule type" value="Genomic_DNA"/>
</dbReference>
<feature type="region of interest" description="Disordered" evidence="1">
    <location>
        <begin position="40"/>
        <end position="80"/>
    </location>
</feature>
<gene>
    <name evidence="2" type="ORF">M409DRAFT_58781</name>
</gene>
<dbReference type="SUPFAM" id="SSF52540">
    <property type="entry name" value="P-loop containing nucleoside triphosphate hydrolases"/>
    <property type="match status" value="1"/>
</dbReference>
<evidence type="ECO:0008006" key="4">
    <source>
        <dbReference type="Google" id="ProtNLM"/>
    </source>
</evidence>
<dbReference type="PANTHER" id="PTHR36978">
    <property type="entry name" value="P-LOOP CONTAINING NUCLEOTIDE TRIPHOSPHATE HYDROLASE"/>
    <property type="match status" value="1"/>
</dbReference>
<evidence type="ECO:0000313" key="2">
    <source>
        <dbReference type="EMBL" id="KAF2161695.1"/>
    </source>
</evidence>
<reference evidence="2" key="1">
    <citation type="journal article" date="2020" name="Stud. Mycol.">
        <title>101 Dothideomycetes genomes: a test case for predicting lifestyles and emergence of pathogens.</title>
        <authorList>
            <person name="Haridas S."/>
            <person name="Albert R."/>
            <person name="Binder M."/>
            <person name="Bloem J."/>
            <person name="Labutti K."/>
            <person name="Salamov A."/>
            <person name="Andreopoulos B."/>
            <person name="Baker S."/>
            <person name="Barry K."/>
            <person name="Bills G."/>
            <person name="Bluhm B."/>
            <person name="Cannon C."/>
            <person name="Castanera R."/>
            <person name="Culley D."/>
            <person name="Daum C."/>
            <person name="Ezra D."/>
            <person name="Gonzalez J."/>
            <person name="Henrissat B."/>
            <person name="Kuo A."/>
            <person name="Liang C."/>
            <person name="Lipzen A."/>
            <person name="Lutzoni F."/>
            <person name="Magnuson J."/>
            <person name="Mondo S."/>
            <person name="Nolan M."/>
            <person name="Ohm R."/>
            <person name="Pangilinan J."/>
            <person name="Park H.-J."/>
            <person name="Ramirez L."/>
            <person name="Alfaro M."/>
            <person name="Sun H."/>
            <person name="Tritt A."/>
            <person name="Yoshinaga Y."/>
            <person name="Zwiers L.-H."/>
            <person name="Turgeon B."/>
            <person name="Goodwin S."/>
            <person name="Spatafora J."/>
            <person name="Crous P."/>
            <person name="Grigoriev I."/>
        </authorList>
    </citation>
    <scope>NUCLEOTIDE SEQUENCE</scope>
    <source>
        <strain evidence="2">ATCC 36951</strain>
    </source>
</reference>
<dbReference type="Pfam" id="PF17784">
    <property type="entry name" value="Sulfotransfer_4"/>
    <property type="match status" value="1"/>
</dbReference>
<keyword evidence="3" id="KW-1185">Reference proteome</keyword>
<accession>A0A6A6C3U5</accession>